<dbReference type="Pfam" id="PF00856">
    <property type="entry name" value="SET"/>
    <property type="match status" value="1"/>
</dbReference>
<proteinExistence type="predicted"/>
<name>A0ABD1IV49_9TELE</name>
<dbReference type="Proteomes" id="UP001591681">
    <property type="component" value="Unassembled WGS sequence"/>
</dbReference>
<dbReference type="PANTHER" id="PTHR33480">
    <property type="entry name" value="SET DOMAIN-CONTAINING PROTEIN-RELATED"/>
    <property type="match status" value="1"/>
</dbReference>
<dbReference type="InterPro" id="IPR046341">
    <property type="entry name" value="SET_dom_sf"/>
</dbReference>
<organism evidence="2 3">
    <name type="scientific">Coilia grayii</name>
    <name type="common">Gray's grenadier anchovy</name>
    <dbReference type="NCBI Taxonomy" id="363190"/>
    <lineage>
        <taxon>Eukaryota</taxon>
        <taxon>Metazoa</taxon>
        <taxon>Chordata</taxon>
        <taxon>Craniata</taxon>
        <taxon>Vertebrata</taxon>
        <taxon>Euteleostomi</taxon>
        <taxon>Actinopterygii</taxon>
        <taxon>Neopterygii</taxon>
        <taxon>Teleostei</taxon>
        <taxon>Clupei</taxon>
        <taxon>Clupeiformes</taxon>
        <taxon>Clupeoidei</taxon>
        <taxon>Engraulidae</taxon>
        <taxon>Coilinae</taxon>
        <taxon>Coilia</taxon>
    </lineage>
</organism>
<dbReference type="PANTHER" id="PTHR33480:SF5">
    <property type="entry name" value="SI:DKEY-51D8.9"/>
    <property type="match status" value="1"/>
</dbReference>
<accession>A0ABD1IV49</accession>
<feature type="domain" description="SET" evidence="1">
    <location>
        <begin position="1"/>
        <end position="67"/>
    </location>
</feature>
<reference evidence="2 3" key="1">
    <citation type="submission" date="2024-09" db="EMBL/GenBank/DDBJ databases">
        <title>A chromosome-level genome assembly of Gray's grenadier anchovy, Coilia grayii.</title>
        <authorList>
            <person name="Fu Z."/>
        </authorList>
    </citation>
    <scope>NUCLEOTIDE SEQUENCE [LARGE SCALE GENOMIC DNA]</scope>
    <source>
        <strain evidence="2">G4</strain>
        <tissue evidence="2">Muscle</tissue>
    </source>
</reference>
<evidence type="ECO:0000313" key="2">
    <source>
        <dbReference type="EMBL" id="KAL2078848.1"/>
    </source>
</evidence>
<comment type="caution">
    <text evidence="2">The sequence shown here is derived from an EMBL/GenBank/DDBJ whole genome shotgun (WGS) entry which is preliminary data.</text>
</comment>
<dbReference type="AlphaFoldDB" id="A0ABD1IV49"/>
<protein>
    <recommendedName>
        <fullName evidence="1">SET domain-containing protein</fullName>
    </recommendedName>
</protein>
<dbReference type="Gene3D" id="2.170.270.10">
    <property type="entry name" value="SET domain"/>
    <property type="match status" value="1"/>
</dbReference>
<dbReference type="EMBL" id="JBHFQA010000022">
    <property type="protein sequence ID" value="KAL2078848.1"/>
    <property type="molecule type" value="Genomic_DNA"/>
</dbReference>
<dbReference type="SUPFAM" id="SSF82199">
    <property type="entry name" value="SET domain"/>
    <property type="match status" value="1"/>
</dbReference>
<evidence type="ECO:0000313" key="3">
    <source>
        <dbReference type="Proteomes" id="UP001591681"/>
    </source>
</evidence>
<dbReference type="PROSITE" id="PS50280">
    <property type="entry name" value="SET"/>
    <property type="match status" value="1"/>
</dbReference>
<keyword evidence="3" id="KW-1185">Reference proteome</keyword>
<gene>
    <name evidence="2" type="ORF">ACEWY4_024592</name>
</gene>
<evidence type="ECO:0000259" key="1">
    <source>
        <dbReference type="PROSITE" id="PS50280"/>
    </source>
</evidence>
<sequence>MFDFMWHGKKWCIDAAMEDGSLGRLANDDHVCPNCRMKRILVDGKPHLCLFAAKDIHRGEEITYDYGDNNWPWREKGGGDSPDIAVENHILPFSSNLVMHQKEASPSSFQGGGDSPDIAVENHILPFSSNLVMHQKEASPSSFQGGGDSPDIAVENHILPCSSNLVMHQKEASPSSFQDGSGDSLVKDLENSSFLCSSNVLLQDKKVFSDSSKSAISSSTNEVLPSTIEMKENIPDGSDYRGSDCIRQLVQRCDVKNPLSLTSTRLRKHMATLSKVLNLQKTELDHLADFMGHDIRVHRQFYWLPEGTLQLVKISEILMAMEQGHLAEFQGKSLEQIDIDPNGILCSFKGQNHNS</sequence>
<dbReference type="InterPro" id="IPR001214">
    <property type="entry name" value="SET_dom"/>
</dbReference>